<reference evidence="1" key="2">
    <citation type="journal article" date="2015" name="Data Brief">
        <title>Shoot transcriptome of the giant reed, Arundo donax.</title>
        <authorList>
            <person name="Barrero R.A."/>
            <person name="Guerrero F.D."/>
            <person name="Moolhuijzen P."/>
            <person name="Goolsby J.A."/>
            <person name="Tidwell J."/>
            <person name="Bellgard S.E."/>
            <person name="Bellgard M.I."/>
        </authorList>
    </citation>
    <scope>NUCLEOTIDE SEQUENCE</scope>
    <source>
        <tissue evidence="1">Shoot tissue taken approximately 20 cm above the soil surface</tissue>
    </source>
</reference>
<reference evidence="1" key="1">
    <citation type="submission" date="2014-09" db="EMBL/GenBank/DDBJ databases">
        <authorList>
            <person name="Magalhaes I.L.F."/>
            <person name="Oliveira U."/>
            <person name="Santos F.R."/>
            <person name="Vidigal T.H.D.A."/>
            <person name="Brescovit A.D."/>
            <person name="Santos A.J."/>
        </authorList>
    </citation>
    <scope>NUCLEOTIDE SEQUENCE</scope>
    <source>
        <tissue evidence="1">Shoot tissue taken approximately 20 cm above the soil surface</tissue>
    </source>
</reference>
<accession>A0A0A8XTF6</accession>
<proteinExistence type="predicted"/>
<sequence>MTTYTPITIHSFDPMRLIRLDDDEPPLPSVRDELVWLPPTVRVRQQQHEPADLIEQIDPSVNRPARLHCSICY</sequence>
<protein>
    <submittedName>
        <fullName evidence="1">Uncharacterized protein</fullName>
    </submittedName>
</protein>
<dbReference type="EMBL" id="GBRH01280789">
    <property type="protein sequence ID" value="JAD17106.1"/>
    <property type="molecule type" value="Transcribed_RNA"/>
</dbReference>
<evidence type="ECO:0000313" key="1">
    <source>
        <dbReference type="EMBL" id="JAD17106.1"/>
    </source>
</evidence>
<dbReference type="AlphaFoldDB" id="A0A0A8XTF6"/>
<organism evidence="1">
    <name type="scientific">Arundo donax</name>
    <name type="common">Giant reed</name>
    <name type="synonym">Donax arundinaceus</name>
    <dbReference type="NCBI Taxonomy" id="35708"/>
    <lineage>
        <taxon>Eukaryota</taxon>
        <taxon>Viridiplantae</taxon>
        <taxon>Streptophyta</taxon>
        <taxon>Embryophyta</taxon>
        <taxon>Tracheophyta</taxon>
        <taxon>Spermatophyta</taxon>
        <taxon>Magnoliopsida</taxon>
        <taxon>Liliopsida</taxon>
        <taxon>Poales</taxon>
        <taxon>Poaceae</taxon>
        <taxon>PACMAD clade</taxon>
        <taxon>Arundinoideae</taxon>
        <taxon>Arundineae</taxon>
        <taxon>Arundo</taxon>
    </lineage>
</organism>
<name>A0A0A8XTF6_ARUDO</name>